<feature type="domain" description="Xaa-Pro dipeptidyl-peptidase C-terminal" evidence="4">
    <location>
        <begin position="303"/>
        <end position="503"/>
    </location>
</feature>
<dbReference type="SUPFAM" id="SSF53474">
    <property type="entry name" value="alpha/beta-Hydrolases"/>
    <property type="match status" value="1"/>
</dbReference>
<dbReference type="PANTHER" id="PTHR22946:SF9">
    <property type="entry name" value="POLYKETIDE TRANSFERASE AF380"/>
    <property type="match status" value="1"/>
</dbReference>
<dbReference type="RefSeq" id="WP_344237651.1">
    <property type="nucleotide sequence ID" value="NZ_BAAAHH010000003.1"/>
</dbReference>
<comment type="similarity">
    <text evidence="1">Belongs to the AB hydrolase superfamily.</text>
</comment>
<evidence type="ECO:0000256" key="2">
    <source>
        <dbReference type="ARBA" id="ARBA00022801"/>
    </source>
</evidence>
<keyword evidence="3" id="KW-0732">Signal</keyword>
<gene>
    <name evidence="5" type="ORF">GCM10009550_12390</name>
</gene>
<reference evidence="5 6" key="1">
    <citation type="journal article" date="2019" name="Int. J. Syst. Evol. Microbiol.">
        <title>The Global Catalogue of Microorganisms (GCM) 10K type strain sequencing project: providing services to taxonomists for standard genome sequencing and annotation.</title>
        <authorList>
            <consortium name="The Broad Institute Genomics Platform"/>
            <consortium name="The Broad Institute Genome Sequencing Center for Infectious Disease"/>
            <person name="Wu L."/>
            <person name="Ma J."/>
        </authorList>
    </citation>
    <scope>NUCLEOTIDE SEQUENCE [LARGE SCALE GENOMIC DNA]</scope>
    <source>
        <strain evidence="5 6">JCM 10696</strain>
    </source>
</reference>
<dbReference type="EMBL" id="BAAAHH010000003">
    <property type="protein sequence ID" value="GAA0941790.1"/>
    <property type="molecule type" value="Genomic_DNA"/>
</dbReference>
<protein>
    <recommendedName>
        <fullName evidence="4">Xaa-Pro dipeptidyl-peptidase C-terminal domain-containing protein</fullName>
    </recommendedName>
</protein>
<evidence type="ECO:0000256" key="1">
    <source>
        <dbReference type="ARBA" id="ARBA00008645"/>
    </source>
</evidence>
<organism evidence="5 6">
    <name type="scientific">Actinocorallia libanotica</name>
    <dbReference type="NCBI Taxonomy" id="46162"/>
    <lineage>
        <taxon>Bacteria</taxon>
        <taxon>Bacillati</taxon>
        <taxon>Actinomycetota</taxon>
        <taxon>Actinomycetes</taxon>
        <taxon>Streptosporangiales</taxon>
        <taxon>Thermomonosporaceae</taxon>
        <taxon>Actinocorallia</taxon>
    </lineage>
</organism>
<evidence type="ECO:0000313" key="6">
    <source>
        <dbReference type="Proteomes" id="UP001500665"/>
    </source>
</evidence>
<evidence type="ECO:0000256" key="3">
    <source>
        <dbReference type="SAM" id="SignalP"/>
    </source>
</evidence>
<dbReference type="Proteomes" id="UP001500665">
    <property type="component" value="Unassembled WGS sequence"/>
</dbReference>
<dbReference type="SMART" id="SM00939">
    <property type="entry name" value="PepX_C"/>
    <property type="match status" value="1"/>
</dbReference>
<evidence type="ECO:0000259" key="4">
    <source>
        <dbReference type="SMART" id="SM00939"/>
    </source>
</evidence>
<dbReference type="InterPro" id="IPR000383">
    <property type="entry name" value="Xaa-Pro-like_dom"/>
</dbReference>
<dbReference type="InterPro" id="IPR013736">
    <property type="entry name" value="Xaa-Pro_dipept_C"/>
</dbReference>
<proteinExistence type="inferred from homology"/>
<dbReference type="Gene3D" id="3.40.50.1820">
    <property type="entry name" value="alpha/beta hydrolase"/>
    <property type="match status" value="1"/>
</dbReference>
<keyword evidence="2" id="KW-0378">Hydrolase</keyword>
<feature type="chain" id="PRO_5045905089" description="Xaa-Pro dipeptidyl-peptidase C-terminal domain-containing protein" evidence="3">
    <location>
        <begin position="26"/>
        <end position="509"/>
    </location>
</feature>
<name>A0ABN1QF13_9ACTN</name>
<dbReference type="PANTHER" id="PTHR22946">
    <property type="entry name" value="DIENELACTONE HYDROLASE DOMAIN-CONTAINING PROTEIN-RELATED"/>
    <property type="match status" value="1"/>
</dbReference>
<evidence type="ECO:0000313" key="5">
    <source>
        <dbReference type="EMBL" id="GAA0941790.1"/>
    </source>
</evidence>
<dbReference type="Pfam" id="PF02129">
    <property type="entry name" value="Peptidase_S15"/>
    <property type="match status" value="1"/>
</dbReference>
<dbReference type="InterPro" id="IPR050261">
    <property type="entry name" value="FrsA_esterase"/>
</dbReference>
<accession>A0ABN1QF13</accession>
<keyword evidence="6" id="KW-1185">Reference proteome</keyword>
<comment type="caution">
    <text evidence="5">The sequence shown here is derived from an EMBL/GenBank/DDBJ whole genome shotgun (WGS) entry which is preliminary data.</text>
</comment>
<sequence length="509" mass="54936">MLRPFPLAAPVAAACALAVAPPASAAAPAHRTVEIASFDGVRITTHFFRAPGLRKGERRPVVLLGTGWAGRGETDPKAKDGQLGPLLRAGYNVVTWNPRGFGSGGAAHVDDPRVEGRDMRKIIDWVARRKEVRLDRRGDPRLGMAGGSYGGAIQLVTAGLDRRVDAIVPSIAFNDLEETLYRDEVFRASWGVMLCSGGLMGGNRLAPQVQKGCLTGLASGRLPDDTRRWFAEHGPDHLVRRITVPTLVLQGTVDTLFPLRQGIATYRTVKGNGAPVKMIWFCGGHGTCDTGPGPAKKLTKATIAWFDRYLKGDREVKTGPGFEYIDQHGVYRSAPAYPLKTLRPLRAEASGALEFSRRDADIYLKSKKGEKSGNGIPEYMVAARPQAKAVNVALPSVEAAAQTVGTPRVTLRYRGTANKPRTALFAQLVDRGTGLVVGNQATPLPVVLDGRERTVTRELEAVAWSLTPASRLELQIVPITGLFDWQRATGRVDLTADVTLPLVEPGPRS</sequence>
<feature type="signal peptide" evidence="3">
    <location>
        <begin position="1"/>
        <end position="25"/>
    </location>
</feature>
<dbReference type="PROSITE" id="PS51257">
    <property type="entry name" value="PROKAR_LIPOPROTEIN"/>
    <property type="match status" value="1"/>
</dbReference>
<dbReference type="InterPro" id="IPR029058">
    <property type="entry name" value="AB_hydrolase_fold"/>
</dbReference>